<accession>A0A1Y0B1N5</accession>
<name>A0A1Y0B1N5_9LAMI</name>
<protein>
    <submittedName>
        <fullName evidence="1">Uncharacterized protein</fullName>
    </submittedName>
</protein>
<sequence>MIKETDPIALSFIKKCIFFDLVLRYTDALSLECVKNNEKAFSFLLFTQPVKTNKKGSASNQNVLSFLRYDLSSLIPFRQTMVISNTVYCPTN</sequence>
<evidence type="ECO:0000313" key="1">
    <source>
        <dbReference type="EMBL" id="ART31362.1"/>
    </source>
</evidence>
<gene>
    <name evidence="1" type="ORF">AEK19_MT1147</name>
</gene>
<organism evidence="1">
    <name type="scientific">Utricularia reniformis</name>
    <dbReference type="NCBI Taxonomy" id="192314"/>
    <lineage>
        <taxon>Eukaryota</taxon>
        <taxon>Viridiplantae</taxon>
        <taxon>Streptophyta</taxon>
        <taxon>Embryophyta</taxon>
        <taxon>Tracheophyta</taxon>
        <taxon>Spermatophyta</taxon>
        <taxon>Magnoliopsida</taxon>
        <taxon>eudicotyledons</taxon>
        <taxon>Gunneridae</taxon>
        <taxon>Pentapetalae</taxon>
        <taxon>asterids</taxon>
        <taxon>lamiids</taxon>
        <taxon>Lamiales</taxon>
        <taxon>Lentibulariaceae</taxon>
        <taxon>Utricularia</taxon>
    </lineage>
</organism>
<reference evidence="1" key="1">
    <citation type="submission" date="2017-03" db="EMBL/GenBank/DDBJ databases">
        <title>The mitochondrial genome of the carnivorous plant Utricularia reniformis (Lentibulariaceae): structure, comparative analysis and evolutionary landmarks.</title>
        <authorList>
            <person name="Silva S.R."/>
            <person name="Alvarenga D.O."/>
            <person name="Michael T.P."/>
            <person name="Miranda V.F.O."/>
            <person name="Varani A.M."/>
        </authorList>
    </citation>
    <scope>NUCLEOTIDE SEQUENCE</scope>
</reference>
<keyword evidence="1" id="KW-0496">Mitochondrion</keyword>
<proteinExistence type="predicted"/>
<dbReference type="AlphaFoldDB" id="A0A1Y0B1N5"/>
<dbReference type="EMBL" id="KY774314">
    <property type="protein sequence ID" value="ART31362.1"/>
    <property type="molecule type" value="Genomic_DNA"/>
</dbReference>
<geneLocation type="mitochondrion" evidence="1"/>